<reference evidence="4" key="1">
    <citation type="submission" date="2021-04" db="EMBL/GenBank/DDBJ databases">
        <title>Luteolibacter sp. 32A isolated from the skin of an Anderson's salamander (Ambystoma andersonii).</title>
        <authorList>
            <person name="Spergser J."/>
            <person name="Busse H.-J."/>
        </authorList>
    </citation>
    <scope>NUCLEOTIDE SEQUENCE</scope>
    <source>
        <strain evidence="4">32A</strain>
    </source>
</reference>
<dbReference type="Gene3D" id="1.10.4080.10">
    <property type="entry name" value="ADP-ribosylation/Crystallin J1"/>
    <property type="match status" value="1"/>
</dbReference>
<comment type="cofactor">
    <cofactor evidence="3">
        <name>Mg(2+)</name>
        <dbReference type="ChEBI" id="CHEBI:18420"/>
    </cofactor>
    <text evidence="3">Binds 2 magnesium ions per subunit.</text>
</comment>
<organism evidence="4 5">
    <name type="scientific">Luteolibacter ambystomatis</name>
    <dbReference type="NCBI Taxonomy" id="2824561"/>
    <lineage>
        <taxon>Bacteria</taxon>
        <taxon>Pseudomonadati</taxon>
        <taxon>Verrucomicrobiota</taxon>
        <taxon>Verrucomicrobiia</taxon>
        <taxon>Verrucomicrobiales</taxon>
        <taxon>Verrucomicrobiaceae</taxon>
        <taxon>Luteolibacter</taxon>
    </lineage>
</organism>
<keyword evidence="3" id="KW-0460">Magnesium</keyword>
<dbReference type="RefSeq" id="WP_211630577.1">
    <property type="nucleotide sequence ID" value="NZ_CP073100.1"/>
</dbReference>
<evidence type="ECO:0000313" key="4">
    <source>
        <dbReference type="EMBL" id="QUE50437.1"/>
    </source>
</evidence>
<dbReference type="GO" id="GO:0016787">
    <property type="term" value="F:hydrolase activity"/>
    <property type="evidence" value="ECO:0007669"/>
    <property type="project" value="UniProtKB-KW"/>
</dbReference>
<evidence type="ECO:0000256" key="2">
    <source>
        <dbReference type="ARBA" id="ARBA00022801"/>
    </source>
</evidence>
<protein>
    <submittedName>
        <fullName evidence="4">ADP-ribosylglycohydrolase family protein</fullName>
    </submittedName>
</protein>
<dbReference type="PANTHER" id="PTHR16222:SF24">
    <property type="entry name" value="ADP-RIBOSYLHYDROLASE ARH3"/>
    <property type="match status" value="1"/>
</dbReference>
<evidence type="ECO:0000256" key="3">
    <source>
        <dbReference type="PIRSR" id="PIRSR605502-1"/>
    </source>
</evidence>
<feature type="binding site" evidence="3">
    <location>
        <position position="247"/>
    </location>
    <ligand>
        <name>Mg(2+)</name>
        <dbReference type="ChEBI" id="CHEBI:18420"/>
        <label>1</label>
    </ligand>
</feature>
<dbReference type="SUPFAM" id="SSF101478">
    <property type="entry name" value="ADP-ribosylglycohydrolase"/>
    <property type="match status" value="1"/>
</dbReference>
<sequence length="294" mass="31579">MTSRDLVLPAFFGDALALGAHWIYDDAEIAEAFPAGITNYSDPRSDYHPGKQAGDFTHYGDQTLMLLESLDRHRGFDPAAWRKDWLAFWRGKPNSYLDGATRRTLENSTAGLDRPSDSHDLGGASRIAALFALHFASDEEAVTAARAQTTLTHGDPRVAAVAEFLTLATRRVLEGASFSQAFEAAAATGMPDLDAAMEASRGTNEDLVDLGLSCDVAKAFPLMVALALKYENEPVTALRENARLGGDSAARGIPLGLLMGAKHGLSAFPAAWSSELTKFERISSVLERLALLPA</sequence>
<gene>
    <name evidence="4" type="ORF">KBB96_16400</name>
</gene>
<dbReference type="KEGG" id="lamb:KBB96_16400"/>
<name>A0A975G7W5_9BACT</name>
<comment type="similarity">
    <text evidence="1">Belongs to the ADP-ribosylglycohydrolase family.</text>
</comment>
<dbReference type="EMBL" id="CP073100">
    <property type="protein sequence ID" value="QUE50437.1"/>
    <property type="molecule type" value="Genomic_DNA"/>
</dbReference>
<evidence type="ECO:0000313" key="5">
    <source>
        <dbReference type="Proteomes" id="UP000676169"/>
    </source>
</evidence>
<dbReference type="PANTHER" id="PTHR16222">
    <property type="entry name" value="ADP-RIBOSYLGLYCOHYDROLASE"/>
    <property type="match status" value="1"/>
</dbReference>
<dbReference type="InterPro" id="IPR036705">
    <property type="entry name" value="Ribosyl_crysJ1_sf"/>
</dbReference>
<dbReference type="InterPro" id="IPR005502">
    <property type="entry name" value="Ribosyl_crysJ1"/>
</dbReference>
<dbReference type="AlphaFoldDB" id="A0A975G7W5"/>
<keyword evidence="5" id="KW-1185">Reference proteome</keyword>
<dbReference type="Proteomes" id="UP000676169">
    <property type="component" value="Chromosome"/>
</dbReference>
<evidence type="ECO:0000256" key="1">
    <source>
        <dbReference type="ARBA" id="ARBA00010702"/>
    </source>
</evidence>
<keyword evidence="2" id="KW-0378">Hydrolase</keyword>
<accession>A0A975G7W5</accession>
<dbReference type="Pfam" id="PF03747">
    <property type="entry name" value="ADP_ribosyl_GH"/>
    <property type="match status" value="1"/>
</dbReference>
<keyword evidence="3" id="KW-0479">Metal-binding</keyword>
<dbReference type="InterPro" id="IPR050792">
    <property type="entry name" value="ADP-ribosylglycohydrolase"/>
</dbReference>
<proteinExistence type="inferred from homology"/>
<dbReference type="GO" id="GO:0046872">
    <property type="term" value="F:metal ion binding"/>
    <property type="evidence" value="ECO:0007669"/>
    <property type="project" value="UniProtKB-KW"/>
</dbReference>